<dbReference type="InterPro" id="IPR034079">
    <property type="entry name" value="R3H_KhpB"/>
</dbReference>
<feature type="domain" description="R3H" evidence="8">
    <location>
        <begin position="165"/>
        <end position="231"/>
    </location>
</feature>
<dbReference type="GO" id="GO:0009252">
    <property type="term" value="P:peptidoglycan biosynthetic process"/>
    <property type="evidence" value="ECO:0007669"/>
    <property type="project" value="UniProtKB-UniRule"/>
</dbReference>
<feature type="region of interest" description="Disordered" evidence="7">
    <location>
        <begin position="53"/>
        <end position="78"/>
    </location>
</feature>
<dbReference type="CDD" id="cd02644">
    <property type="entry name" value="R3H_jag"/>
    <property type="match status" value="1"/>
</dbReference>
<dbReference type="InterPro" id="IPR038247">
    <property type="entry name" value="Jag_N_dom_sf"/>
</dbReference>
<dbReference type="Pfam" id="PF13083">
    <property type="entry name" value="KH_KhpA-B"/>
    <property type="match status" value="1"/>
</dbReference>
<keyword evidence="2 6" id="KW-0694">RNA-binding</keyword>
<accession>A0A3P3XIY8</accession>
<comment type="function">
    <text evidence="6">A probable RNA chaperone. Forms a complex with KhpA which binds to cellular RNA and controls its expression. Plays a role in peptidoglycan (PG) homeostasis and cell length regulation.</text>
</comment>
<evidence type="ECO:0000256" key="6">
    <source>
        <dbReference type="HAMAP-Rule" id="MF_00867"/>
    </source>
</evidence>
<dbReference type="InterPro" id="IPR032782">
    <property type="entry name" value="KhpB_N"/>
</dbReference>
<dbReference type="PROSITE" id="PS51061">
    <property type="entry name" value="R3H"/>
    <property type="match status" value="1"/>
</dbReference>
<evidence type="ECO:0000256" key="5">
    <source>
        <dbReference type="ARBA" id="ARBA00023316"/>
    </source>
</evidence>
<proteinExistence type="inferred from homology"/>
<organism evidence="9">
    <name type="scientific">uncultured spirochete</name>
    <dbReference type="NCBI Taxonomy" id="156406"/>
    <lineage>
        <taxon>Bacteria</taxon>
        <taxon>Pseudomonadati</taxon>
        <taxon>Spirochaetota</taxon>
        <taxon>Spirochaetia</taxon>
        <taxon>Spirochaetales</taxon>
        <taxon>environmental samples</taxon>
    </lineage>
</organism>
<dbReference type="HAMAP" id="MF_00867">
    <property type="entry name" value="KhpB"/>
    <property type="match status" value="1"/>
</dbReference>
<dbReference type="GO" id="GO:0071555">
    <property type="term" value="P:cell wall organization"/>
    <property type="evidence" value="ECO:0007669"/>
    <property type="project" value="UniProtKB-KW"/>
</dbReference>
<dbReference type="PROSITE" id="PS50084">
    <property type="entry name" value="KH_TYPE_1"/>
    <property type="match status" value="1"/>
</dbReference>
<evidence type="ECO:0000256" key="3">
    <source>
        <dbReference type="ARBA" id="ARBA00022960"/>
    </source>
</evidence>
<dbReference type="Gene3D" id="3.30.300.20">
    <property type="match status" value="1"/>
</dbReference>
<evidence type="ECO:0000256" key="1">
    <source>
        <dbReference type="ARBA" id="ARBA00022490"/>
    </source>
</evidence>
<gene>
    <name evidence="6" type="primary">khpB</name>
    <name evidence="6" type="synonym">eloR</name>
    <name evidence="9" type="ORF">SPIROBIBN47_290011</name>
</gene>
<dbReference type="GO" id="GO:0003723">
    <property type="term" value="F:RNA binding"/>
    <property type="evidence" value="ECO:0007669"/>
    <property type="project" value="UniProtKB-UniRule"/>
</dbReference>
<dbReference type="PANTHER" id="PTHR35800">
    <property type="entry name" value="PROTEIN JAG"/>
    <property type="match status" value="1"/>
</dbReference>
<feature type="compositionally biased region" description="Basic and acidic residues" evidence="7">
    <location>
        <begin position="64"/>
        <end position="78"/>
    </location>
</feature>
<dbReference type="PANTHER" id="PTHR35800:SF1">
    <property type="entry name" value="RNA-BINDING PROTEIN KHPB"/>
    <property type="match status" value="1"/>
</dbReference>
<dbReference type="Gene3D" id="3.30.30.80">
    <property type="entry name" value="probable RNA-binding protein from clostridium symbiosum atcc 14940"/>
    <property type="match status" value="1"/>
</dbReference>
<dbReference type="Pfam" id="PF14804">
    <property type="entry name" value="Jag_N"/>
    <property type="match status" value="1"/>
</dbReference>
<evidence type="ECO:0000256" key="7">
    <source>
        <dbReference type="SAM" id="MobiDB-lite"/>
    </source>
</evidence>
<dbReference type="InterPro" id="IPR039247">
    <property type="entry name" value="KhpB"/>
</dbReference>
<keyword evidence="1 6" id="KW-0963">Cytoplasm</keyword>
<evidence type="ECO:0000256" key="4">
    <source>
        <dbReference type="ARBA" id="ARBA00023186"/>
    </source>
</evidence>
<dbReference type="NCBIfam" id="NF041568">
    <property type="entry name" value="Jag_EloR"/>
    <property type="match status" value="1"/>
</dbReference>
<dbReference type="InterPro" id="IPR015946">
    <property type="entry name" value="KH_dom-like_a/b"/>
</dbReference>
<reference evidence="9" key="1">
    <citation type="submission" date="2017-02" db="EMBL/GenBank/DDBJ databases">
        <authorList>
            <person name="Regsiter A."/>
            <person name="William W."/>
        </authorList>
    </citation>
    <scope>NUCLEOTIDE SEQUENCE</scope>
    <source>
        <strain evidence="9">Bib</strain>
    </source>
</reference>
<comment type="subunit">
    <text evidence="6">Forms a complex with KhpA.</text>
</comment>
<evidence type="ECO:0000256" key="2">
    <source>
        <dbReference type="ARBA" id="ARBA00022884"/>
    </source>
</evidence>
<dbReference type="SMART" id="SM00393">
    <property type="entry name" value="R3H"/>
    <property type="match status" value="1"/>
</dbReference>
<dbReference type="InterPro" id="IPR001374">
    <property type="entry name" value="R3H_dom"/>
</dbReference>
<dbReference type="CDD" id="cd02414">
    <property type="entry name" value="KH-II_Jag"/>
    <property type="match status" value="1"/>
</dbReference>
<dbReference type="InterPro" id="IPR038008">
    <property type="entry name" value="Jag_KH"/>
</dbReference>
<dbReference type="AlphaFoldDB" id="A0A3P3XIY8"/>
<dbReference type="InterPro" id="IPR036867">
    <property type="entry name" value="R3H_dom_sf"/>
</dbReference>
<keyword evidence="4 6" id="KW-0143">Chaperone</keyword>
<dbReference type="SMART" id="SM01245">
    <property type="entry name" value="Jag_N"/>
    <property type="match status" value="1"/>
</dbReference>
<keyword evidence="3 6" id="KW-0133">Cell shape</keyword>
<evidence type="ECO:0000313" key="9">
    <source>
        <dbReference type="EMBL" id="SLM13296.1"/>
    </source>
</evidence>
<dbReference type="GO" id="GO:0005737">
    <property type="term" value="C:cytoplasm"/>
    <property type="evidence" value="ECO:0007669"/>
    <property type="project" value="UniProtKB-SubCell"/>
</dbReference>
<comment type="similarity">
    <text evidence="6">Belongs to the KhpB RNA-binding protein family.</text>
</comment>
<comment type="caution">
    <text evidence="6">Lacks conserved residue(s) required for the propagation of feature annotation.</text>
</comment>
<dbReference type="Gene3D" id="3.30.1370.50">
    <property type="entry name" value="R3H-like domain"/>
    <property type="match status" value="1"/>
</dbReference>
<dbReference type="SUPFAM" id="SSF82708">
    <property type="entry name" value="R3H domain"/>
    <property type="match status" value="1"/>
</dbReference>
<evidence type="ECO:0000259" key="8">
    <source>
        <dbReference type="PROSITE" id="PS51061"/>
    </source>
</evidence>
<dbReference type="EMBL" id="FWDM01000022">
    <property type="protein sequence ID" value="SLM13296.1"/>
    <property type="molecule type" value="Genomic_DNA"/>
</dbReference>
<sequence>MIYEFEGKTEREAIELAAQELGLDTSSFDVEIIENQSGGLFKKGKVRIRVHTKDAPRQAQQDAPEEKSEKQERHDVEPIPMDDFERKMVEWTKEVIEHMGYSSDVSVAFREPKKLGLRIDTESASILIGKKGRNIDALQLLANVYAGTLGHNDMKIVLDSENYRLRREEALVRIAYETAEEVRRSGRSVLLEPMNPFERRIIHTTLNDIIDIETKSEGEGLMKQVRVMLKGRK</sequence>
<name>A0A3P3XIY8_9SPIR</name>
<keyword evidence="5 6" id="KW-0961">Cell wall biogenesis/degradation</keyword>
<dbReference type="GO" id="GO:0008360">
    <property type="term" value="P:regulation of cell shape"/>
    <property type="evidence" value="ECO:0007669"/>
    <property type="project" value="UniProtKB-KW"/>
</dbReference>
<protein>
    <recommendedName>
        <fullName evidence="6">RNA-binding protein KhpB</fullName>
    </recommendedName>
    <alternativeName>
        <fullName evidence="6">RNA-binding protein EloR</fullName>
    </alternativeName>
</protein>
<dbReference type="Pfam" id="PF01424">
    <property type="entry name" value="R3H"/>
    <property type="match status" value="1"/>
</dbReference>
<comment type="subcellular location">
    <subcellularLocation>
        <location evidence="6">Cytoplasm</location>
    </subcellularLocation>
</comment>
<comment type="domain">
    <text evidence="6">Has an N-terminal Jag-N domain and 2 RNA-binding domains (KH and R3H).</text>
</comment>